<dbReference type="InterPro" id="IPR001261">
    <property type="entry name" value="ArgE/DapE_CS"/>
</dbReference>
<keyword evidence="7" id="KW-1185">Reference proteome</keyword>
<dbReference type="EMBL" id="JBEPSH010000002">
    <property type="protein sequence ID" value="MET4576198.1"/>
    <property type="molecule type" value="Genomic_DNA"/>
</dbReference>
<dbReference type="Gene3D" id="3.30.70.360">
    <property type="match status" value="1"/>
</dbReference>
<evidence type="ECO:0000256" key="2">
    <source>
        <dbReference type="ARBA" id="ARBA00022723"/>
    </source>
</evidence>
<comment type="caution">
    <text evidence="6">The sequence shown here is derived from an EMBL/GenBank/DDBJ whole genome shotgun (WGS) entry which is preliminary data.</text>
</comment>
<dbReference type="InterPro" id="IPR011650">
    <property type="entry name" value="Peptidase_M20_dimer"/>
</dbReference>
<protein>
    <submittedName>
        <fullName evidence="6">Glutamate carboxypeptidase</fullName>
        <ecNumber evidence="6">3.4.17.11</ecNumber>
    </submittedName>
</protein>
<dbReference type="SUPFAM" id="SSF53187">
    <property type="entry name" value="Zn-dependent exopeptidases"/>
    <property type="match status" value="1"/>
</dbReference>
<dbReference type="Pfam" id="PF01546">
    <property type="entry name" value="Peptidase_M20"/>
    <property type="match status" value="1"/>
</dbReference>
<keyword evidence="6" id="KW-0121">Carboxypeptidase</keyword>
<comment type="cofactor">
    <cofactor evidence="1">
        <name>Zn(2+)</name>
        <dbReference type="ChEBI" id="CHEBI:29105"/>
    </cofactor>
</comment>
<organism evidence="6 7">
    <name type="scientific">Ottowia thiooxydans</name>
    <dbReference type="NCBI Taxonomy" id="219182"/>
    <lineage>
        <taxon>Bacteria</taxon>
        <taxon>Pseudomonadati</taxon>
        <taxon>Pseudomonadota</taxon>
        <taxon>Betaproteobacteria</taxon>
        <taxon>Burkholderiales</taxon>
        <taxon>Comamonadaceae</taxon>
        <taxon>Ottowia</taxon>
    </lineage>
</organism>
<dbReference type="InterPro" id="IPR036264">
    <property type="entry name" value="Bact_exopeptidase_dim_dom"/>
</dbReference>
<dbReference type="Proteomes" id="UP001549320">
    <property type="component" value="Unassembled WGS sequence"/>
</dbReference>
<evidence type="ECO:0000256" key="1">
    <source>
        <dbReference type="ARBA" id="ARBA00001947"/>
    </source>
</evidence>
<keyword evidence="6" id="KW-0645">Protease</keyword>
<evidence type="ECO:0000259" key="5">
    <source>
        <dbReference type="Pfam" id="PF07687"/>
    </source>
</evidence>
<dbReference type="PIRSF" id="PIRSF037238">
    <property type="entry name" value="Carboxypeptidase_G2"/>
    <property type="match status" value="1"/>
</dbReference>
<proteinExistence type="predicted"/>
<dbReference type="CDD" id="cd03885">
    <property type="entry name" value="M20_CPDG2"/>
    <property type="match status" value="1"/>
</dbReference>
<evidence type="ECO:0000256" key="4">
    <source>
        <dbReference type="ARBA" id="ARBA00022833"/>
    </source>
</evidence>
<evidence type="ECO:0000256" key="3">
    <source>
        <dbReference type="ARBA" id="ARBA00022801"/>
    </source>
</evidence>
<gene>
    <name evidence="6" type="ORF">ABIE13_001298</name>
</gene>
<keyword evidence="3 6" id="KW-0378">Hydrolase</keyword>
<dbReference type="InterPro" id="IPR017150">
    <property type="entry name" value="Pept_M20_glutamate_carboxypep"/>
</dbReference>
<evidence type="ECO:0000313" key="7">
    <source>
        <dbReference type="Proteomes" id="UP001549320"/>
    </source>
</evidence>
<reference evidence="6 7" key="1">
    <citation type="submission" date="2024-06" db="EMBL/GenBank/DDBJ databases">
        <title>Sorghum-associated microbial communities from plants grown in Nebraska, USA.</title>
        <authorList>
            <person name="Schachtman D."/>
        </authorList>
    </citation>
    <scope>NUCLEOTIDE SEQUENCE [LARGE SCALE GENOMIC DNA]</scope>
    <source>
        <strain evidence="6 7">2709</strain>
    </source>
</reference>
<dbReference type="Gene3D" id="3.40.630.10">
    <property type="entry name" value="Zn peptidases"/>
    <property type="match status" value="1"/>
</dbReference>
<dbReference type="GO" id="GO:0004180">
    <property type="term" value="F:carboxypeptidase activity"/>
    <property type="evidence" value="ECO:0007669"/>
    <property type="project" value="UniProtKB-KW"/>
</dbReference>
<evidence type="ECO:0000313" key="6">
    <source>
        <dbReference type="EMBL" id="MET4576198.1"/>
    </source>
</evidence>
<dbReference type="RefSeq" id="WP_354442149.1">
    <property type="nucleotide sequence ID" value="NZ_JBEPSH010000002.1"/>
</dbReference>
<dbReference type="InterPro" id="IPR050072">
    <property type="entry name" value="Peptidase_M20A"/>
</dbReference>
<keyword evidence="4" id="KW-0862">Zinc</keyword>
<dbReference type="PANTHER" id="PTHR43808">
    <property type="entry name" value="ACETYLORNITHINE DEACETYLASE"/>
    <property type="match status" value="1"/>
</dbReference>
<dbReference type="InterPro" id="IPR002933">
    <property type="entry name" value="Peptidase_M20"/>
</dbReference>
<dbReference type="EC" id="3.4.17.11" evidence="6"/>
<dbReference type="SUPFAM" id="SSF55031">
    <property type="entry name" value="Bacterial exopeptidase dimerisation domain"/>
    <property type="match status" value="1"/>
</dbReference>
<dbReference type="Pfam" id="PF07687">
    <property type="entry name" value="M20_dimer"/>
    <property type="match status" value="1"/>
</dbReference>
<sequence>MSAPALLHQIQRWIEIETPSHDPAAVATLARLVQADARAAGLTTQLQPLGDEVGPLLTVSNRAIGDERPGILVLAHLDTVHPVGSLARNPLRIEDDRVFGPGGFDMKAGACVALAALKNVSARQAHCLPIDMLFVPDEEIGSAKSRPLIENAARNARYALVGEPARAGGHCVTARKGIGALRMQVHGCAAHAGLQHHLGRNAIRELAHQVLALEAMTDYDQGVTLNVGRVEGGTGTNVVPDHAALAAEFRMPTQALAESVHARVMALEPCTPDVRLQIEAWLKRPPYEKTAASGDLLAQAQLHAAKAGFELQEAPMTGGASDGNFTAAMGVPTLDGLGVAGDGAHTAHEHFLVSSLGPRLAFWTSLLEHLS</sequence>
<feature type="domain" description="Peptidase M20 dimerisation" evidence="5">
    <location>
        <begin position="173"/>
        <end position="264"/>
    </location>
</feature>
<dbReference type="PROSITE" id="PS00758">
    <property type="entry name" value="ARGE_DAPE_CPG2_1"/>
    <property type="match status" value="1"/>
</dbReference>
<name>A0ABV2Q5S7_9BURK</name>
<accession>A0ABV2Q5S7</accession>
<dbReference type="PANTHER" id="PTHR43808:SF9">
    <property type="entry name" value="BLL0789 PROTEIN"/>
    <property type="match status" value="1"/>
</dbReference>
<keyword evidence="2" id="KW-0479">Metal-binding</keyword>